<dbReference type="PANTHER" id="PTHR30037">
    <property type="entry name" value="DNA-3-METHYLADENINE GLYCOSYLASE 1"/>
    <property type="match status" value="1"/>
</dbReference>
<keyword evidence="1" id="KW-0479">Metal-binding</keyword>
<protein>
    <submittedName>
        <fullName evidence="2">DNA-3-methyladenine glycosylase I</fullName>
    </submittedName>
</protein>
<comment type="caution">
    <text evidence="2">The sequence shown here is derived from an EMBL/GenBank/DDBJ whole genome shotgun (WGS) entry which is preliminary data.</text>
</comment>
<dbReference type="Proteomes" id="UP000236959">
    <property type="component" value="Unassembled WGS sequence"/>
</dbReference>
<keyword evidence="3" id="KW-1185">Reference proteome</keyword>
<feature type="binding site" evidence="1">
    <location>
        <position position="30"/>
    </location>
    <ligand>
        <name>Zn(2+)</name>
        <dbReference type="ChEBI" id="CHEBI:29105"/>
    </ligand>
</feature>
<dbReference type="Pfam" id="PF03352">
    <property type="entry name" value="Adenine_glyco"/>
    <property type="match status" value="1"/>
</dbReference>
<sequence>MAEQDSGGTVKAERDPVTGLLAGSDGRERCWWHGNLEDYRRYHDSEWGWPVDEDRRLFEKVCLEGFQSGLSWLTILRKRDAFRAAFANFEFETVAGFTEADVERCLGDAGIVRHRRKIESTINNAKRALELKAEFGTLAAYFWSFEPKPENRPEKLDFATARTLGKTEESTALSKDLKKRGWSFVGPTTIYAFMQSMGMVNDHLEGCCCRERIEQARADFKRPV</sequence>
<gene>
    <name evidence="2" type="ORF">CLV41_1011102</name>
</gene>
<evidence type="ECO:0000313" key="3">
    <source>
        <dbReference type="Proteomes" id="UP000236959"/>
    </source>
</evidence>
<name>A0A2S3V407_9HYPH</name>
<accession>A0A2S3V407</accession>
<proteinExistence type="predicted"/>
<dbReference type="RefSeq" id="WP_103221562.1">
    <property type="nucleotide sequence ID" value="NZ_PPCN01000001.1"/>
</dbReference>
<dbReference type="GO" id="GO:0046872">
    <property type="term" value="F:metal ion binding"/>
    <property type="evidence" value="ECO:0007669"/>
    <property type="project" value="UniProtKB-KW"/>
</dbReference>
<evidence type="ECO:0000256" key="1">
    <source>
        <dbReference type="PIRSR" id="PIRSR605019-1"/>
    </source>
</evidence>
<evidence type="ECO:0000313" key="2">
    <source>
        <dbReference type="EMBL" id="POF34645.1"/>
    </source>
</evidence>
<dbReference type="GO" id="GO:0008725">
    <property type="term" value="F:DNA-3-methyladenine glycosylase activity"/>
    <property type="evidence" value="ECO:0007669"/>
    <property type="project" value="InterPro"/>
</dbReference>
<dbReference type="Gene3D" id="1.10.340.30">
    <property type="entry name" value="Hypothetical protein, domain 2"/>
    <property type="match status" value="1"/>
</dbReference>
<dbReference type="AlphaFoldDB" id="A0A2S3V407"/>
<dbReference type="EMBL" id="PPCN01000001">
    <property type="protein sequence ID" value="POF34645.1"/>
    <property type="molecule type" value="Genomic_DNA"/>
</dbReference>
<dbReference type="PANTHER" id="PTHR30037:SF4">
    <property type="entry name" value="DNA-3-METHYLADENINE GLYCOSYLASE I"/>
    <property type="match status" value="1"/>
</dbReference>
<dbReference type="InterPro" id="IPR005019">
    <property type="entry name" value="Adenine_glyco"/>
</dbReference>
<dbReference type="GO" id="GO:0006284">
    <property type="term" value="P:base-excision repair"/>
    <property type="evidence" value="ECO:0007669"/>
    <property type="project" value="InterPro"/>
</dbReference>
<dbReference type="OrthoDB" id="9807664at2"/>
<feature type="binding site" evidence="1">
    <location>
        <position position="43"/>
    </location>
    <ligand>
        <name>Zn(2+)</name>
        <dbReference type="ChEBI" id="CHEBI:29105"/>
    </ligand>
</feature>
<feature type="binding site" evidence="1">
    <location>
        <position position="203"/>
    </location>
    <ligand>
        <name>Zn(2+)</name>
        <dbReference type="ChEBI" id="CHEBI:29105"/>
    </ligand>
</feature>
<organism evidence="2 3">
    <name type="scientific">Roseibium marinum</name>
    <dbReference type="NCBI Taxonomy" id="281252"/>
    <lineage>
        <taxon>Bacteria</taxon>
        <taxon>Pseudomonadati</taxon>
        <taxon>Pseudomonadota</taxon>
        <taxon>Alphaproteobacteria</taxon>
        <taxon>Hyphomicrobiales</taxon>
        <taxon>Stappiaceae</taxon>
        <taxon>Roseibium</taxon>
    </lineage>
</organism>
<dbReference type="SUPFAM" id="SSF48150">
    <property type="entry name" value="DNA-glycosylase"/>
    <property type="match status" value="1"/>
</dbReference>
<keyword evidence="1" id="KW-0862">Zinc</keyword>
<feature type="binding site" evidence="1">
    <location>
        <position position="207"/>
    </location>
    <ligand>
        <name>Zn(2+)</name>
        <dbReference type="ChEBI" id="CHEBI:29105"/>
    </ligand>
</feature>
<dbReference type="InterPro" id="IPR011257">
    <property type="entry name" value="DNA_glycosylase"/>
</dbReference>
<reference evidence="2 3" key="1">
    <citation type="submission" date="2018-01" db="EMBL/GenBank/DDBJ databases">
        <title>Genomic Encyclopedia of Archaeal and Bacterial Type Strains, Phase II (KMG-II): from individual species to whole genera.</title>
        <authorList>
            <person name="Goeker M."/>
        </authorList>
    </citation>
    <scope>NUCLEOTIDE SEQUENCE [LARGE SCALE GENOMIC DNA]</scope>
    <source>
        <strain evidence="2 3">DSM 17023</strain>
    </source>
</reference>
<dbReference type="InterPro" id="IPR052891">
    <property type="entry name" value="DNA-3mA_glycosylase"/>
</dbReference>